<name>K8NW07_9BRAD</name>
<accession>K8NW07</accession>
<dbReference type="PATRIC" id="fig|883078.3.peg.4578"/>
<protein>
    <submittedName>
        <fullName evidence="1">Uncharacterized protein</fullName>
    </submittedName>
</protein>
<sequence length="288" mass="30960">MTPTSLDATPLVSRVAIARASRAVVANAMAGDFPVDPVIGPDWSKTFSIINSVVTRHGLLLQRTLADSLAASGRFEVLTEVPLPVTEAANDLLTSKNSARDLAKIRLQADSKISRMVKIDLIVVDTESGWAGAYDVKRGNAATRSGKRHPIEHGLLAARLVLASFLAKCGYEGIRSVTTAVIDYYGASGFSKELKLTRDELDGHFGVPVVATVDSMTVELQRALHSEMRNLLVPAMVNLPHEAEQVISDIVVPGPAAETLHAELRENTLGRVLNARPTGPGPWRARMT</sequence>
<evidence type="ECO:0000313" key="2">
    <source>
        <dbReference type="Proteomes" id="UP000001096"/>
    </source>
</evidence>
<evidence type="ECO:0000313" key="1">
    <source>
        <dbReference type="EMBL" id="EKS34522.1"/>
    </source>
</evidence>
<comment type="caution">
    <text evidence="1">The sequence shown here is derived from an EMBL/GenBank/DDBJ whole genome shotgun (WGS) entry which is preliminary data.</text>
</comment>
<dbReference type="Proteomes" id="UP000001096">
    <property type="component" value="Unassembled WGS sequence"/>
</dbReference>
<gene>
    <name evidence="1" type="ORF">HMPREF9695_04432</name>
</gene>
<dbReference type="AlphaFoldDB" id="K8NW07"/>
<dbReference type="EMBL" id="AGWX01000005">
    <property type="protein sequence ID" value="EKS34522.1"/>
    <property type="molecule type" value="Genomic_DNA"/>
</dbReference>
<proteinExistence type="predicted"/>
<organism evidence="1 2">
    <name type="scientific">Afipia broomeae ATCC 49717</name>
    <dbReference type="NCBI Taxonomy" id="883078"/>
    <lineage>
        <taxon>Bacteria</taxon>
        <taxon>Pseudomonadati</taxon>
        <taxon>Pseudomonadota</taxon>
        <taxon>Alphaproteobacteria</taxon>
        <taxon>Hyphomicrobiales</taxon>
        <taxon>Nitrobacteraceae</taxon>
        <taxon>Afipia</taxon>
    </lineage>
</organism>
<keyword evidence="2" id="KW-1185">Reference proteome</keyword>
<dbReference type="eggNOG" id="ENOG50337RS">
    <property type="taxonomic scope" value="Bacteria"/>
</dbReference>
<dbReference type="HOGENOM" id="CLU_939679_0_0_5"/>
<reference evidence="1 2" key="1">
    <citation type="submission" date="2012-04" db="EMBL/GenBank/DDBJ databases">
        <title>The Genome Sequence of Afipia broomeae ATCC 49717.</title>
        <authorList>
            <consortium name="The Broad Institute Genome Sequencing Platform"/>
            <person name="Earl A."/>
            <person name="Ward D."/>
            <person name="Feldgarden M."/>
            <person name="Gevers D."/>
            <person name="Huys G."/>
            <person name="Walker B."/>
            <person name="Young S.K."/>
            <person name="Zeng Q."/>
            <person name="Gargeya S."/>
            <person name="Fitzgerald M."/>
            <person name="Haas B."/>
            <person name="Abouelleil A."/>
            <person name="Alvarado L."/>
            <person name="Arachchi H.M."/>
            <person name="Berlin A."/>
            <person name="Chapman S.B."/>
            <person name="Goldberg J."/>
            <person name="Griggs A."/>
            <person name="Gujja S."/>
            <person name="Hansen M."/>
            <person name="Howarth C."/>
            <person name="Imamovic A."/>
            <person name="Larimer J."/>
            <person name="McCowen C."/>
            <person name="Montmayeur A."/>
            <person name="Murphy C."/>
            <person name="Neiman D."/>
            <person name="Pearson M."/>
            <person name="Priest M."/>
            <person name="Roberts A."/>
            <person name="Saif S."/>
            <person name="Shea T."/>
            <person name="Sisk P."/>
            <person name="Sykes S."/>
            <person name="Wortman J."/>
            <person name="Nusbaum C."/>
            <person name="Birren B."/>
        </authorList>
    </citation>
    <scope>NUCLEOTIDE SEQUENCE [LARGE SCALE GENOMIC DNA]</scope>
    <source>
        <strain evidence="1 2">ATCC 49717</strain>
    </source>
</reference>